<keyword evidence="3" id="KW-1185">Reference proteome</keyword>
<accession>A0A545U1G1</accession>
<dbReference type="InterPro" id="IPR024311">
    <property type="entry name" value="Lipocalin-like"/>
</dbReference>
<name>A0A545U1G1_9PROT</name>
<evidence type="ECO:0000313" key="2">
    <source>
        <dbReference type="EMBL" id="TQV83312.1"/>
    </source>
</evidence>
<dbReference type="Proteomes" id="UP000315252">
    <property type="component" value="Unassembled WGS sequence"/>
</dbReference>
<comment type="caution">
    <text evidence="2">The sequence shown here is derived from an EMBL/GenBank/DDBJ whole genome shotgun (WGS) entry which is preliminary data.</text>
</comment>
<dbReference type="Pfam" id="PF13924">
    <property type="entry name" value="Lipocalin_5"/>
    <property type="match status" value="1"/>
</dbReference>
<organism evidence="2 3">
    <name type="scientific">Denitrobaculum tricleocarpae</name>
    <dbReference type="NCBI Taxonomy" id="2591009"/>
    <lineage>
        <taxon>Bacteria</taxon>
        <taxon>Pseudomonadati</taxon>
        <taxon>Pseudomonadota</taxon>
        <taxon>Alphaproteobacteria</taxon>
        <taxon>Rhodospirillales</taxon>
        <taxon>Rhodospirillaceae</taxon>
        <taxon>Denitrobaculum</taxon>
    </lineage>
</organism>
<protein>
    <submittedName>
        <fullName evidence="2">Lipocalin-like domain-containing protein</fullName>
    </submittedName>
</protein>
<feature type="domain" description="Lipocalin-like" evidence="1">
    <location>
        <begin position="59"/>
        <end position="184"/>
    </location>
</feature>
<evidence type="ECO:0000259" key="1">
    <source>
        <dbReference type="Pfam" id="PF13924"/>
    </source>
</evidence>
<evidence type="ECO:0000313" key="3">
    <source>
        <dbReference type="Proteomes" id="UP000315252"/>
    </source>
</evidence>
<sequence length="194" mass="22585">MYFLQKLHQQLWQRTMLAYLTSQGLQCTDAIVQKSENVMSSTPQDAQNRNPQVKYERLIGVWKFVSYVRKDLQSNEIKHVFGQNPRGYLIYTREQRMMALVIPETRETLKNDADRIDHHKRLVSYSGTYTVSDNTVTHHVDVAWNEAWVGTHQKRFFQIDGSRLTITTVPTVYNIGEGEQISTLILDRCADTTM</sequence>
<dbReference type="AlphaFoldDB" id="A0A545U1G1"/>
<gene>
    <name evidence="2" type="ORF">FKG95_01555</name>
</gene>
<proteinExistence type="predicted"/>
<dbReference type="EMBL" id="VHSH01000001">
    <property type="protein sequence ID" value="TQV83312.1"/>
    <property type="molecule type" value="Genomic_DNA"/>
</dbReference>
<reference evidence="2 3" key="1">
    <citation type="submission" date="2019-06" db="EMBL/GenBank/DDBJ databases">
        <title>Whole genome sequence for Rhodospirillaceae sp. R148.</title>
        <authorList>
            <person name="Wang G."/>
        </authorList>
    </citation>
    <scope>NUCLEOTIDE SEQUENCE [LARGE SCALE GENOMIC DNA]</scope>
    <source>
        <strain evidence="2 3">R148</strain>
    </source>
</reference>
<dbReference type="RefSeq" id="WP_142894482.1">
    <property type="nucleotide sequence ID" value="NZ_ML660052.1"/>
</dbReference>
<dbReference type="OrthoDB" id="8370150at2"/>